<dbReference type="SUPFAM" id="SSF63825">
    <property type="entry name" value="YWTD domain"/>
    <property type="match status" value="1"/>
</dbReference>
<dbReference type="Proteomes" id="UP000324298">
    <property type="component" value="Unassembled WGS sequence"/>
</dbReference>
<protein>
    <recommendedName>
        <fullName evidence="3">NHL repeat-containing protein</fullName>
    </recommendedName>
</protein>
<proteinExistence type="predicted"/>
<dbReference type="Gene3D" id="2.120.10.30">
    <property type="entry name" value="TolB, C-terminal domain"/>
    <property type="match status" value="3"/>
</dbReference>
<dbReference type="OrthoDB" id="9774579at2"/>
<dbReference type="InterPro" id="IPR011042">
    <property type="entry name" value="6-blade_b-propeller_TolB-like"/>
</dbReference>
<evidence type="ECO:0000313" key="2">
    <source>
        <dbReference type="Proteomes" id="UP000324298"/>
    </source>
</evidence>
<keyword evidence="2" id="KW-1185">Reference proteome</keyword>
<evidence type="ECO:0008006" key="3">
    <source>
        <dbReference type="Google" id="ProtNLM"/>
    </source>
</evidence>
<reference evidence="1 2" key="1">
    <citation type="submission" date="2019-04" db="EMBL/GenBank/DDBJ databases">
        <title>Geobacter ruber sp. nov., ferric-reducing bacteria isolated from paddy soil.</title>
        <authorList>
            <person name="Xu Z."/>
            <person name="Masuda Y."/>
            <person name="Itoh H."/>
            <person name="Senoo K."/>
        </authorList>
    </citation>
    <scope>NUCLEOTIDE SEQUENCE [LARGE SCALE GENOMIC DNA]</scope>
    <source>
        <strain evidence="1 2">Red88</strain>
    </source>
</reference>
<name>A0A5A9XGT5_9BACT</name>
<evidence type="ECO:0000313" key="1">
    <source>
        <dbReference type="EMBL" id="KAA0892030.1"/>
    </source>
</evidence>
<accession>A0A5A9XGT5</accession>
<dbReference type="EMBL" id="SRSD01000004">
    <property type="protein sequence ID" value="KAA0892030.1"/>
    <property type="molecule type" value="Genomic_DNA"/>
</dbReference>
<dbReference type="RefSeq" id="WP_149306968.1">
    <property type="nucleotide sequence ID" value="NZ_SRSD01000004.1"/>
</dbReference>
<dbReference type="PANTHER" id="PTHR13833:SF71">
    <property type="entry name" value="NHL DOMAIN-CONTAINING PROTEIN"/>
    <property type="match status" value="1"/>
</dbReference>
<gene>
    <name evidence="1" type="ORF">ET418_07425</name>
</gene>
<sequence length="398" mass="41120">MGGAIQNNTLPATFSNVSTVVGIAAVGDRVKIVPTFSDYTAARIPPVNMGLPIGITTIDGKTFFVLDNYSNRIHIVTLDASGAATSVKTLRTATTTPADIVFNNPAGITSDGKNLYVTDTSNYTIDKIALTVDSSGRYTGTVSVLAGSSGTSGAIDGTGNTTTTTTTNGTTTSSTTIGAARFGAPVGITTDGTNLYVVDNQTVRKITLVPNGGTPQVTTLAGSLGATGSTDSTDGKGTSARFNTPLRITTDGTNLYVTDFYNYTIRKVSIATGLVTRIAGTIGTYGTNSAVSVASGDRALFNGPNGITTDGTYLYVTDWGRDIYNAPGRGQVIFRIVLTSSGFSGEVKRIAGTQDTFGFDTGTVSALGAYFCAPMGITTDGIGLYVADAQNYTIRRIK</sequence>
<dbReference type="AlphaFoldDB" id="A0A5A9XGT5"/>
<organism evidence="1 2">
    <name type="scientific">Oryzomonas rubra</name>
    <dbReference type="NCBI Taxonomy" id="2509454"/>
    <lineage>
        <taxon>Bacteria</taxon>
        <taxon>Pseudomonadati</taxon>
        <taxon>Thermodesulfobacteriota</taxon>
        <taxon>Desulfuromonadia</taxon>
        <taxon>Geobacterales</taxon>
        <taxon>Geobacteraceae</taxon>
        <taxon>Oryzomonas</taxon>
    </lineage>
</organism>
<dbReference type="PANTHER" id="PTHR13833">
    <property type="match status" value="1"/>
</dbReference>
<comment type="caution">
    <text evidence="1">The sequence shown here is derived from an EMBL/GenBank/DDBJ whole genome shotgun (WGS) entry which is preliminary data.</text>
</comment>